<gene>
    <name evidence="2" type="ORF">LCGC14_0391970</name>
</gene>
<protein>
    <recommendedName>
        <fullName evidence="3">Terminase small subunit</fullName>
    </recommendedName>
</protein>
<name>A0A0F9W859_9ZZZZ</name>
<dbReference type="EMBL" id="LAZR01000329">
    <property type="protein sequence ID" value="KKN74258.1"/>
    <property type="molecule type" value="Genomic_DNA"/>
</dbReference>
<organism evidence="2">
    <name type="scientific">marine sediment metagenome</name>
    <dbReference type="NCBI Taxonomy" id="412755"/>
    <lineage>
        <taxon>unclassified sequences</taxon>
        <taxon>metagenomes</taxon>
        <taxon>ecological metagenomes</taxon>
    </lineage>
</organism>
<feature type="region of interest" description="Disordered" evidence="1">
    <location>
        <begin position="1"/>
        <end position="22"/>
    </location>
</feature>
<evidence type="ECO:0000313" key="2">
    <source>
        <dbReference type="EMBL" id="KKN74258.1"/>
    </source>
</evidence>
<sequence length="193" mass="22570">MKVKNKKRKRDNTRDKKPVGSAVQHFTATTREQFYYYLAVKGNVSYASRKIGITRRACYDERNRNAEFAQKWDDALQIAFDDMELAAHRRAVDGVDHPVYYQGDRVDTFKEYSDRLLMFLLKAARPDKFNDRLVHGVDSSIKELQQDRLVIEKALSDPELVRHLRNANDRVKQIECTVLEPTESTDTERNEDD</sequence>
<proteinExistence type="predicted"/>
<dbReference type="AlphaFoldDB" id="A0A0F9W859"/>
<comment type="caution">
    <text evidence="2">The sequence shown here is derived from an EMBL/GenBank/DDBJ whole genome shotgun (WGS) entry which is preliminary data.</text>
</comment>
<accession>A0A0F9W859</accession>
<evidence type="ECO:0000256" key="1">
    <source>
        <dbReference type="SAM" id="MobiDB-lite"/>
    </source>
</evidence>
<feature type="compositionally biased region" description="Basic residues" evidence="1">
    <location>
        <begin position="1"/>
        <end position="11"/>
    </location>
</feature>
<evidence type="ECO:0008006" key="3">
    <source>
        <dbReference type="Google" id="ProtNLM"/>
    </source>
</evidence>
<reference evidence="2" key="1">
    <citation type="journal article" date="2015" name="Nature">
        <title>Complex archaea that bridge the gap between prokaryotes and eukaryotes.</title>
        <authorList>
            <person name="Spang A."/>
            <person name="Saw J.H."/>
            <person name="Jorgensen S.L."/>
            <person name="Zaremba-Niedzwiedzka K."/>
            <person name="Martijn J."/>
            <person name="Lind A.E."/>
            <person name="van Eijk R."/>
            <person name="Schleper C."/>
            <person name="Guy L."/>
            <person name="Ettema T.J."/>
        </authorList>
    </citation>
    <scope>NUCLEOTIDE SEQUENCE</scope>
</reference>